<dbReference type="AlphaFoldDB" id="A0A134B3A0"/>
<name>A0A134B3A0_9PORP</name>
<dbReference type="Proteomes" id="UP000070224">
    <property type="component" value="Unassembled WGS sequence"/>
</dbReference>
<proteinExistence type="predicted"/>
<reference evidence="2" key="1">
    <citation type="submission" date="2016-01" db="EMBL/GenBank/DDBJ databases">
        <authorList>
            <person name="Mitreva M."/>
            <person name="Pepin K.H."/>
            <person name="Mihindukulasuriya K.A."/>
            <person name="Fulton R."/>
            <person name="Fronick C."/>
            <person name="O'Laughlin M."/>
            <person name="Miner T."/>
            <person name="Herter B."/>
            <person name="Rosa B.A."/>
            <person name="Cordes M."/>
            <person name="Tomlinson C."/>
            <person name="Wollam A."/>
            <person name="Palsikar V.B."/>
            <person name="Mardis E.R."/>
            <person name="Wilson R.K."/>
        </authorList>
    </citation>
    <scope>NUCLEOTIDE SEQUENCE [LARGE SCALE GENOMIC DNA]</scope>
    <source>
        <strain evidence="2">KA00683</strain>
    </source>
</reference>
<gene>
    <name evidence="1" type="ORF">HMPREF3185_01723</name>
</gene>
<dbReference type="EMBL" id="LSDK01000123">
    <property type="protein sequence ID" value="KXB74414.1"/>
    <property type="molecule type" value="Genomic_DNA"/>
</dbReference>
<organism evidence="1 2">
    <name type="scientific">Porphyromonas somerae</name>
    <dbReference type="NCBI Taxonomy" id="322095"/>
    <lineage>
        <taxon>Bacteria</taxon>
        <taxon>Pseudomonadati</taxon>
        <taxon>Bacteroidota</taxon>
        <taxon>Bacteroidia</taxon>
        <taxon>Bacteroidales</taxon>
        <taxon>Porphyromonadaceae</taxon>
        <taxon>Porphyromonas</taxon>
    </lineage>
</organism>
<dbReference type="PATRIC" id="fig|322095.3.peg.1699"/>
<sequence>MSANDYCSTLPSSIASLLDLEKVRLAPWCGSTVYPLHEYWKYRRYCLPLQRFRVPPAIWTR</sequence>
<evidence type="ECO:0000313" key="2">
    <source>
        <dbReference type="Proteomes" id="UP000070224"/>
    </source>
</evidence>
<keyword evidence="2" id="KW-1185">Reference proteome</keyword>
<comment type="caution">
    <text evidence="1">The sequence shown here is derived from an EMBL/GenBank/DDBJ whole genome shotgun (WGS) entry which is preliminary data.</text>
</comment>
<accession>A0A134B3A0</accession>
<evidence type="ECO:0000313" key="1">
    <source>
        <dbReference type="EMBL" id="KXB74414.1"/>
    </source>
</evidence>
<protein>
    <submittedName>
        <fullName evidence="1">Uncharacterized protein</fullName>
    </submittedName>
</protein>